<keyword evidence="3" id="KW-1185">Reference proteome</keyword>
<sequence>MKKLYNLKKGLPLFLLVFCCVALVQESAAQINPLRAIYFQNQYLANPAMAGVTGGFKVNLHYRNQWGSISDAPSTEAITAEYGLSNKVGLGVNLGQTREGLIKRARAMATYSYHLPLNQSTRQLHFGLSAGVVNEQLDMDEMVGDVDDQTVARFNDQGPYVEGEVGVAYTDSKLTIQGSFPNIRAFLDKSLNESNTVNRSTYFAAASYKLTLGSSVGVEPKVVYRGVKGFDDLIDAGANLTFVDNQFNVFGMYHSSKNVTFGFGADVKRRLALTGMYTTGSSALNSLTGVKGSFELGLRASLWNVQ</sequence>
<evidence type="ECO:0000313" key="3">
    <source>
        <dbReference type="Proteomes" id="UP000324133"/>
    </source>
</evidence>
<organism evidence="2 3">
    <name type="scientific">Rufibacter hautae</name>
    <dbReference type="NCBI Taxonomy" id="2595005"/>
    <lineage>
        <taxon>Bacteria</taxon>
        <taxon>Pseudomonadati</taxon>
        <taxon>Bacteroidota</taxon>
        <taxon>Cytophagia</taxon>
        <taxon>Cytophagales</taxon>
        <taxon>Hymenobacteraceae</taxon>
        <taxon>Rufibacter</taxon>
    </lineage>
</organism>
<accession>A0A5B6TF98</accession>
<reference evidence="2 3" key="1">
    <citation type="submission" date="2019-07" db="EMBL/GenBank/DDBJ databases">
        <title>Rufibacter sp. nov., isolated from lake sediment.</title>
        <authorList>
            <person name="Qu J.-H."/>
        </authorList>
    </citation>
    <scope>NUCLEOTIDE SEQUENCE [LARGE SCALE GENOMIC DNA]</scope>
    <source>
        <strain evidence="2 3">NBS58-1</strain>
    </source>
</reference>
<dbReference type="RefSeq" id="WP_149091854.1">
    <property type="nucleotide sequence ID" value="NZ_VKKY01000002.1"/>
</dbReference>
<protein>
    <submittedName>
        <fullName evidence="2">Type IX secretion system membrane protein PorP/SprF</fullName>
    </submittedName>
</protein>
<proteinExistence type="predicted"/>
<name>A0A5B6TF98_9BACT</name>
<keyword evidence="1" id="KW-0732">Signal</keyword>
<dbReference type="Proteomes" id="UP000324133">
    <property type="component" value="Unassembled WGS sequence"/>
</dbReference>
<dbReference type="InterPro" id="IPR019861">
    <property type="entry name" value="PorP/SprF_Bacteroidetes"/>
</dbReference>
<gene>
    <name evidence="2" type="ORF">FOA19_16420</name>
</gene>
<dbReference type="OrthoDB" id="891773at2"/>
<evidence type="ECO:0000313" key="2">
    <source>
        <dbReference type="EMBL" id="KAA3438798.1"/>
    </source>
</evidence>
<feature type="chain" id="PRO_5023049236" evidence="1">
    <location>
        <begin position="25"/>
        <end position="306"/>
    </location>
</feature>
<dbReference type="AlphaFoldDB" id="A0A5B6TF98"/>
<evidence type="ECO:0000256" key="1">
    <source>
        <dbReference type="SAM" id="SignalP"/>
    </source>
</evidence>
<feature type="signal peptide" evidence="1">
    <location>
        <begin position="1"/>
        <end position="24"/>
    </location>
</feature>
<dbReference type="NCBIfam" id="TIGR03519">
    <property type="entry name" value="T9SS_PorP_fam"/>
    <property type="match status" value="1"/>
</dbReference>
<dbReference type="EMBL" id="VKKY01000002">
    <property type="protein sequence ID" value="KAA3438798.1"/>
    <property type="molecule type" value="Genomic_DNA"/>
</dbReference>
<comment type="caution">
    <text evidence="2">The sequence shown here is derived from an EMBL/GenBank/DDBJ whole genome shotgun (WGS) entry which is preliminary data.</text>
</comment>
<dbReference type="Pfam" id="PF11751">
    <property type="entry name" value="PorP_SprF"/>
    <property type="match status" value="1"/>
</dbReference>